<protein>
    <submittedName>
        <fullName evidence="3">Fis family transcriptional regulator</fullName>
    </submittedName>
</protein>
<evidence type="ECO:0000259" key="1">
    <source>
        <dbReference type="Pfam" id="PF01590"/>
    </source>
</evidence>
<gene>
    <name evidence="3" type="ORF">DI556_12215</name>
</gene>
<name>A0A2W5N9T9_RHOSU</name>
<feature type="domain" description="GAF" evidence="1">
    <location>
        <begin position="87"/>
        <end position="200"/>
    </location>
</feature>
<dbReference type="PRINTS" id="PR01590">
    <property type="entry name" value="HTHFIS"/>
</dbReference>
<dbReference type="InterPro" id="IPR009057">
    <property type="entry name" value="Homeodomain-like_sf"/>
</dbReference>
<reference evidence="3 4" key="1">
    <citation type="submission" date="2017-08" db="EMBL/GenBank/DDBJ databases">
        <title>Infants hospitalized years apart are colonized by the same room-sourced microbial strains.</title>
        <authorList>
            <person name="Brooks B."/>
            <person name="Olm M.R."/>
            <person name="Firek B.A."/>
            <person name="Baker R."/>
            <person name="Thomas B.C."/>
            <person name="Morowitz M.J."/>
            <person name="Banfield J.F."/>
        </authorList>
    </citation>
    <scope>NUCLEOTIDE SEQUENCE [LARGE SCALE GENOMIC DNA]</scope>
    <source>
        <strain evidence="3">S2_005_002_R2_34</strain>
    </source>
</reference>
<accession>A0A2W5N9T9</accession>
<dbReference type="InterPro" id="IPR029016">
    <property type="entry name" value="GAF-like_dom_sf"/>
</dbReference>
<dbReference type="InterPro" id="IPR002197">
    <property type="entry name" value="HTH_Fis"/>
</dbReference>
<proteinExistence type="predicted"/>
<dbReference type="Gene3D" id="1.10.10.60">
    <property type="entry name" value="Homeodomain-like"/>
    <property type="match status" value="1"/>
</dbReference>
<evidence type="ECO:0000313" key="3">
    <source>
        <dbReference type="EMBL" id="PZQ49328.1"/>
    </source>
</evidence>
<dbReference type="AlphaFoldDB" id="A0A2W5N9T9"/>
<dbReference type="InterPro" id="IPR003018">
    <property type="entry name" value="GAF"/>
</dbReference>
<dbReference type="EMBL" id="QFPW01000008">
    <property type="protein sequence ID" value="PZQ49328.1"/>
    <property type="molecule type" value="Genomic_DNA"/>
</dbReference>
<organism evidence="3 4">
    <name type="scientific">Rhodovulum sulfidophilum</name>
    <name type="common">Rhodobacter sulfidophilus</name>
    <dbReference type="NCBI Taxonomy" id="35806"/>
    <lineage>
        <taxon>Bacteria</taxon>
        <taxon>Pseudomonadati</taxon>
        <taxon>Pseudomonadota</taxon>
        <taxon>Alphaproteobacteria</taxon>
        <taxon>Rhodobacterales</taxon>
        <taxon>Paracoccaceae</taxon>
        <taxon>Rhodovulum</taxon>
    </lineage>
</organism>
<comment type="caution">
    <text evidence="3">The sequence shown here is derived from an EMBL/GenBank/DDBJ whole genome shotgun (WGS) entry which is preliminary data.</text>
</comment>
<dbReference type="Pfam" id="PF02954">
    <property type="entry name" value="HTH_8"/>
    <property type="match status" value="1"/>
</dbReference>
<dbReference type="SUPFAM" id="SSF55781">
    <property type="entry name" value="GAF domain-like"/>
    <property type="match status" value="1"/>
</dbReference>
<dbReference type="GO" id="GO:0043565">
    <property type="term" value="F:sequence-specific DNA binding"/>
    <property type="evidence" value="ECO:0007669"/>
    <property type="project" value="InterPro"/>
</dbReference>
<dbReference type="Proteomes" id="UP000249185">
    <property type="component" value="Unassembled WGS sequence"/>
</dbReference>
<feature type="domain" description="DNA binding HTH" evidence="2">
    <location>
        <begin position="313"/>
        <end position="350"/>
    </location>
</feature>
<dbReference type="Gene3D" id="3.30.450.40">
    <property type="match status" value="1"/>
</dbReference>
<dbReference type="SUPFAM" id="SSF46689">
    <property type="entry name" value="Homeodomain-like"/>
    <property type="match status" value="1"/>
</dbReference>
<sequence>MDESAIDVARHQYFGEGRLPSDQLGHAVLRSWIRCSDMGLRERATPSPDPLSSGDLRHLHDRHARFCRLCRPELEMLGAEARETSSVVILTDAAGMILDTLGDTAFAGRAAQVALRPGVDWSEANTGTNAIGVALAERRAVSVHGGEHFFAGHDLLSCSATPIVDPRGAILGVLDISGSARVSHTHALGLVRMAVTQIEHRLLRQRFDGCRVLRLHSDPGMLGTVREGALVFRDETLVAANRRGLALIGLGWDALDQTAFEEVFGLPARAAATLATLRGPKGETLVCEWQDADRGGPEFHGEREVPRAAETTLHDAETDLILRTLRECGGNVSEAARRLGIHRSTIHRRLTSAGQALQ</sequence>
<dbReference type="Pfam" id="PF01590">
    <property type="entry name" value="GAF"/>
    <property type="match status" value="1"/>
</dbReference>
<evidence type="ECO:0000259" key="2">
    <source>
        <dbReference type="Pfam" id="PF02954"/>
    </source>
</evidence>
<evidence type="ECO:0000313" key="4">
    <source>
        <dbReference type="Proteomes" id="UP000249185"/>
    </source>
</evidence>